<dbReference type="CDD" id="cd00609">
    <property type="entry name" value="AAT_like"/>
    <property type="match status" value="1"/>
</dbReference>
<dbReference type="EMBL" id="SHOA02000014">
    <property type="protein sequence ID" value="TDH67572.1"/>
    <property type="molecule type" value="Genomic_DNA"/>
</dbReference>
<proteinExistence type="predicted"/>
<dbReference type="OrthoDB" id="691673at2759"/>
<organism evidence="2 3">
    <name type="scientific">Bremia lactucae</name>
    <name type="common">Lettuce downy mildew</name>
    <dbReference type="NCBI Taxonomy" id="4779"/>
    <lineage>
        <taxon>Eukaryota</taxon>
        <taxon>Sar</taxon>
        <taxon>Stramenopiles</taxon>
        <taxon>Oomycota</taxon>
        <taxon>Peronosporomycetes</taxon>
        <taxon>Peronosporales</taxon>
        <taxon>Peronosporaceae</taxon>
        <taxon>Bremia</taxon>
    </lineage>
</organism>
<dbReference type="SUPFAM" id="SSF53383">
    <property type="entry name" value="PLP-dependent transferases"/>
    <property type="match status" value="1"/>
</dbReference>
<keyword evidence="3" id="KW-1185">Reference proteome</keyword>
<comment type="caution">
    <text evidence="2">The sequence shown here is derived from an EMBL/GenBank/DDBJ whole genome shotgun (WGS) entry which is preliminary data.</text>
</comment>
<dbReference type="PANTHER" id="PTHR42858:SF1">
    <property type="entry name" value="LD15494P"/>
    <property type="match status" value="1"/>
</dbReference>
<dbReference type="GO" id="GO:0047536">
    <property type="term" value="F:2-aminoadipate transaminase activity"/>
    <property type="evidence" value="ECO:0007669"/>
    <property type="project" value="TreeGrafter"/>
</dbReference>
<dbReference type="AlphaFoldDB" id="A0A976FIR6"/>
<accession>A0A976FIR6</accession>
<sequence length="320" mass="35090">MQCARLVRPTQQAVHLFRSFSTGRTLVKTVQSSRYAQTHTTSDVINFGLGQPSASLLPPLEMFRDAAIAKFQPTQDSMMLQYGVAKGFIGFRKEIAQVVRGINPTKAVDPETLMVTAGNSQAISHAAMLFSKTRKRVFVEEPTYFLAHDIFRELGLSMTSIRTKTDGIDLDELEAKLIAGDVPALLYTVPFFHNPTGSVMSPMRCQRLVTLARTYGFHIISDEPYNLLHFDGSAYSSLASYDDSGLIVSLGSFSKILAPGLRLGWAQSSTETIEALSTIGALRSGGGQNPITAALVHTGKRLFALVAYFLLHYSHGWQHA</sequence>
<dbReference type="KEGG" id="blac:94343843"/>
<dbReference type="InterPro" id="IPR004839">
    <property type="entry name" value="Aminotransferase_I/II_large"/>
</dbReference>
<dbReference type="RefSeq" id="XP_067817071.1">
    <property type="nucleotide sequence ID" value="XM_067958172.1"/>
</dbReference>
<dbReference type="Proteomes" id="UP000294530">
    <property type="component" value="Unassembled WGS sequence"/>
</dbReference>
<evidence type="ECO:0000313" key="3">
    <source>
        <dbReference type="Proteomes" id="UP000294530"/>
    </source>
</evidence>
<name>A0A976FIR6_BRELC</name>
<dbReference type="InterPro" id="IPR015422">
    <property type="entry name" value="PyrdxlP-dep_Trfase_small"/>
</dbReference>
<dbReference type="Pfam" id="PF00155">
    <property type="entry name" value="Aminotran_1_2"/>
    <property type="match status" value="1"/>
</dbReference>
<protein>
    <recommendedName>
        <fullName evidence="1">Aminotransferase class I/classII large domain-containing protein</fullName>
    </recommendedName>
</protein>
<gene>
    <name evidence="2" type="ORF">CCR75_000064</name>
</gene>
<dbReference type="PANTHER" id="PTHR42858">
    <property type="entry name" value="AMINOTRANSFERASE"/>
    <property type="match status" value="1"/>
</dbReference>
<evidence type="ECO:0000313" key="2">
    <source>
        <dbReference type="EMBL" id="TDH67572.1"/>
    </source>
</evidence>
<dbReference type="GeneID" id="94343843"/>
<evidence type="ECO:0000259" key="1">
    <source>
        <dbReference type="Pfam" id="PF00155"/>
    </source>
</evidence>
<dbReference type="Gene3D" id="3.40.640.10">
    <property type="entry name" value="Type I PLP-dependent aspartate aminotransferase-like (Major domain)"/>
    <property type="match status" value="1"/>
</dbReference>
<dbReference type="InterPro" id="IPR015424">
    <property type="entry name" value="PyrdxlP-dep_Trfase"/>
</dbReference>
<reference evidence="2 3" key="1">
    <citation type="journal article" date="2021" name="Genome Biol.">
        <title>AFLAP: assembly-free linkage analysis pipeline using k-mers from genome sequencing data.</title>
        <authorList>
            <person name="Fletcher K."/>
            <person name="Zhang L."/>
            <person name="Gil J."/>
            <person name="Han R."/>
            <person name="Cavanaugh K."/>
            <person name="Michelmore R."/>
        </authorList>
    </citation>
    <scope>NUCLEOTIDE SEQUENCE [LARGE SCALE GENOMIC DNA]</scope>
    <source>
        <strain evidence="2 3">SF5</strain>
    </source>
</reference>
<feature type="domain" description="Aminotransferase class I/classII large" evidence="1">
    <location>
        <begin position="43"/>
        <end position="279"/>
    </location>
</feature>
<dbReference type="Gene3D" id="3.90.1150.10">
    <property type="entry name" value="Aspartate Aminotransferase, domain 1"/>
    <property type="match status" value="1"/>
</dbReference>
<dbReference type="InterPro" id="IPR015421">
    <property type="entry name" value="PyrdxlP-dep_Trfase_major"/>
</dbReference>
<dbReference type="GO" id="GO:0030170">
    <property type="term" value="F:pyridoxal phosphate binding"/>
    <property type="evidence" value="ECO:0007669"/>
    <property type="project" value="InterPro"/>
</dbReference>